<dbReference type="InterPro" id="IPR010187">
    <property type="entry name" value="Various_sel_PB"/>
</dbReference>
<evidence type="ECO:0000256" key="2">
    <source>
        <dbReference type="ARBA" id="ARBA00023002"/>
    </source>
</evidence>
<dbReference type="InterPro" id="IPR048083">
    <property type="entry name" value="GrdB-like"/>
</dbReference>
<dbReference type="AlphaFoldDB" id="A0A2K9HM63"/>
<keyword evidence="4" id="KW-1185">Reference proteome</keyword>
<protein>
    <submittedName>
        <fullName evidence="3">Proline reductase</fullName>
    </submittedName>
</protein>
<dbReference type="GO" id="GO:0050485">
    <property type="term" value="F:oxidoreductase activity, acting on X-H and Y-H to form an X-Y bond, with a disulfide as acceptor"/>
    <property type="evidence" value="ECO:0007669"/>
    <property type="project" value="InterPro"/>
</dbReference>
<proteinExistence type="predicted"/>
<sequence length="174" mass="19179">MKVIVLLDQIQSGLGGKEKSDTELGGKKLAMGAADTIDKDLKKQDSSVMATFFCGTKYYEENSKIVQGKITRMCQKMKPDILLVGPTYDYADFAKMACEVGSAVQNNSDIPVVAMVAEEKNVNTLAKFKDQLDIIKMPKKGGTGLQDSIDHGIELCNRKVNKEDTSDFISEYCY</sequence>
<dbReference type="KEGG" id="lali:LA20249_02035"/>
<dbReference type="NCBIfam" id="NF041545">
    <property type="entry name" value="GrdB_like_no_Se"/>
    <property type="match status" value="1"/>
</dbReference>
<evidence type="ECO:0000313" key="3">
    <source>
        <dbReference type="EMBL" id="AUI71053.1"/>
    </source>
</evidence>
<dbReference type="EMBL" id="CP018867">
    <property type="protein sequence ID" value="AUI71053.1"/>
    <property type="molecule type" value="Genomic_DNA"/>
</dbReference>
<dbReference type="STRING" id="1423720.FC67_GL001682"/>
<name>A0A2K9HM63_9LACO</name>
<reference evidence="3 4" key="1">
    <citation type="submission" date="2016-12" db="EMBL/GenBank/DDBJ databases">
        <title>The whole genome sequencing and assembly of Lactobacillus alimentarius DSM 20249T strain.</title>
        <authorList>
            <person name="Lee Y.-J."/>
            <person name="Yi H."/>
            <person name="Bahn Y.-S."/>
            <person name="Kim J.F."/>
            <person name="Lee D.-W."/>
        </authorList>
    </citation>
    <scope>NUCLEOTIDE SEQUENCE [LARGE SCALE GENOMIC DNA]</scope>
    <source>
        <strain evidence="3 4">DSM 20249</strain>
    </source>
</reference>
<evidence type="ECO:0000256" key="1">
    <source>
        <dbReference type="ARBA" id="ARBA00022933"/>
    </source>
</evidence>
<accession>A0A2K9HM63</accession>
<keyword evidence="2" id="KW-0560">Oxidoreductase</keyword>
<dbReference type="OrthoDB" id="9764267at2"/>
<evidence type="ECO:0000313" key="4">
    <source>
        <dbReference type="Proteomes" id="UP000234653"/>
    </source>
</evidence>
<dbReference type="Pfam" id="PF07355">
    <property type="entry name" value="GRDB"/>
    <property type="match status" value="1"/>
</dbReference>
<dbReference type="Proteomes" id="UP000234653">
    <property type="component" value="Chromosome"/>
</dbReference>
<keyword evidence="1" id="KW-0712">Selenocysteine</keyword>
<organism evidence="3 4">
    <name type="scientific">Companilactobacillus alimentarius DSM 20249</name>
    <dbReference type="NCBI Taxonomy" id="1423720"/>
    <lineage>
        <taxon>Bacteria</taxon>
        <taxon>Bacillati</taxon>
        <taxon>Bacillota</taxon>
        <taxon>Bacilli</taxon>
        <taxon>Lactobacillales</taxon>
        <taxon>Lactobacillaceae</taxon>
        <taxon>Companilactobacillus</taxon>
    </lineage>
</organism>
<dbReference type="RefSeq" id="WP_057739365.1">
    <property type="nucleotide sequence ID" value="NZ_AZDQ01000043.1"/>
</dbReference>
<gene>
    <name evidence="3" type="ORF">LA20249_02035</name>
</gene>